<evidence type="ECO:0000313" key="3">
    <source>
        <dbReference type="Proteomes" id="UP000219329"/>
    </source>
</evidence>
<reference evidence="2 3" key="1">
    <citation type="submission" date="2017-08" db="EMBL/GenBank/DDBJ databases">
        <title>Fine stratification of microbial communities through a metagenomic profile of the photic zone.</title>
        <authorList>
            <person name="Haro-Moreno J.M."/>
            <person name="Lopez-Perez M."/>
            <person name="De La Torre J."/>
            <person name="Picazo A."/>
            <person name="Camacho A."/>
            <person name="Rodriguez-Valera F."/>
        </authorList>
    </citation>
    <scope>NUCLEOTIDE SEQUENCE [LARGE SCALE GENOMIC DNA]</scope>
    <source>
        <strain evidence="2">MED-G28</strain>
    </source>
</reference>
<feature type="transmembrane region" description="Helical" evidence="1">
    <location>
        <begin position="155"/>
        <end position="177"/>
    </location>
</feature>
<name>A0A2A5WBF2_9GAMM</name>
<feature type="transmembrane region" description="Helical" evidence="1">
    <location>
        <begin position="360"/>
        <end position="386"/>
    </location>
</feature>
<feature type="transmembrane region" description="Helical" evidence="1">
    <location>
        <begin position="29"/>
        <end position="50"/>
    </location>
</feature>
<keyword evidence="1" id="KW-0472">Membrane</keyword>
<comment type="caution">
    <text evidence="2">The sequence shown here is derived from an EMBL/GenBank/DDBJ whole genome shotgun (WGS) entry which is preliminary data.</text>
</comment>
<evidence type="ECO:0008006" key="4">
    <source>
        <dbReference type="Google" id="ProtNLM"/>
    </source>
</evidence>
<gene>
    <name evidence="2" type="ORF">CNF02_07600</name>
</gene>
<sequence length="390" mass="42029">MITQGFDFIALMFGLCGVLVWLEHHFKIALFRWFPSIVLVMFGSMTLYTLGFWEFTEDVRRARETVRDNLIPAMLFLMSLKFNLAVIQKLGVRLIALCLASTLSIMLGFIVTQQIMQGFLGNETPLTFATMSAGWTGGTQNFVAVKEALSVSDEAMTYTLLMGALCYSFWLVIILALKPFKSAFNEFLRTEDEGLDAVLNSLNDLDLESDKTSNMPSLFLVIGLSLLVAAASNHLAELIASISFFNEMIWVIIISSTLGMAAAPTALGNISASDEISGIMLYVVVALIGAEVSLGAVNEAPMYILSGFIILFIHGSILLCAARLLRVNILLAGIASIANIGSAPAAAVVGAAYGKELVPVAIIMALIGSMIGSFVGLIVSEVLIWLNALT</sequence>
<feature type="transmembrane region" description="Helical" evidence="1">
    <location>
        <begin position="248"/>
        <end position="267"/>
    </location>
</feature>
<dbReference type="Proteomes" id="UP000219329">
    <property type="component" value="Unassembled WGS sequence"/>
</dbReference>
<keyword evidence="1" id="KW-1133">Transmembrane helix</keyword>
<evidence type="ECO:0000313" key="2">
    <source>
        <dbReference type="EMBL" id="PDH33587.1"/>
    </source>
</evidence>
<dbReference type="Pfam" id="PF05684">
    <property type="entry name" value="DUF819"/>
    <property type="match status" value="1"/>
</dbReference>
<feature type="transmembrane region" description="Helical" evidence="1">
    <location>
        <begin position="70"/>
        <end position="87"/>
    </location>
</feature>
<dbReference type="PANTHER" id="PTHR34289">
    <property type="entry name" value="PROTEIN, PUTATIVE (DUF819)-RELATED"/>
    <property type="match status" value="1"/>
</dbReference>
<feature type="transmembrane region" description="Helical" evidence="1">
    <location>
        <begin position="329"/>
        <end position="354"/>
    </location>
</feature>
<proteinExistence type="predicted"/>
<feature type="transmembrane region" description="Helical" evidence="1">
    <location>
        <begin position="279"/>
        <end position="297"/>
    </location>
</feature>
<evidence type="ECO:0000256" key="1">
    <source>
        <dbReference type="SAM" id="Phobius"/>
    </source>
</evidence>
<dbReference type="InterPro" id="IPR008537">
    <property type="entry name" value="DUF819"/>
</dbReference>
<feature type="transmembrane region" description="Helical" evidence="1">
    <location>
        <begin position="6"/>
        <end position="22"/>
    </location>
</feature>
<feature type="transmembrane region" description="Helical" evidence="1">
    <location>
        <begin position="218"/>
        <end position="236"/>
    </location>
</feature>
<dbReference type="AlphaFoldDB" id="A0A2A5WBF2"/>
<protein>
    <recommendedName>
        <fullName evidence="4">DUF819 domain-containing protein</fullName>
    </recommendedName>
</protein>
<dbReference type="EMBL" id="NTJZ01000007">
    <property type="protein sequence ID" value="PDH33587.1"/>
    <property type="molecule type" value="Genomic_DNA"/>
</dbReference>
<organism evidence="2 3">
    <name type="scientific">OM182 bacterium MED-G28</name>
    <dbReference type="NCBI Taxonomy" id="1986256"/>
    <lineage>
        <taxon>Bacteria</taxon>
        <taxon>Pseudomonadati</taxon>
        <taxon>Pseudomonadota</taxon>
        <taxon>Gammaproteobacteria</taxon>
        <taxon>OMG group</taxon>
        <taxon>OM182 clade</taxon>
    </lineage>
</organism>
<feature type="transmembrane region" description="Helical" evidence="1">
    <location>
        <begin position="303"/>
        <end position="322"/>
    </location>
</feature>
<accession>A0A2A5WBF2</accession>
<keyword evidence="1" id="KW-0812">Transmembrane</keyword>
<feature type="transmembrane region" description="Helical" evidence="1">
    <location>
        <begin position="94"/>
        <end position="116"/>
    </location>
</feature>
<dbReference type="PANTHER" id="PTHR34289:SF8">
    <property type="entry name" value="DUF819 DOMAIN-CONTAINING PROTEIN"/>
    <property type="match status" value="1"/>
</dbReference>